<comment type="caution">
    <text evidence="3">The sequence shown here is derived from an EMBL/GenBank/DDBJ whole genome shotgun (WGS) entry which is preliminary data.</text>
</comment>
<evidence type="ECO:0000256" key="1">
    <source>
        <dbReference type="SAM" id="Phobius"/>
    </source>
</evidence>
<protein>
    <recommendedName>
        <fullName evidence="2">Heparan-alpha-glucosaminide N-acetyltransferase catalytic domain-containing protein</fullName>
    </recommendedName>
</protein>
<feature type="domain" description="Heparan-alpha-glucosaminide N-acetyltransferase catalytic" evidence="2">
    <location>
        <begin position="8"/>
        <end position="40"/>
    </location>
</feature>
<accession>X1RK73</accession>
<organism evidence="3">
    <name type="scientific">marine sediment metagenome</name>
    <dbReference type="NCBI Taxonomy" id="412755"/>
    <lineage>
        <taxon>unclassified sequences</taxon>
        <taxon>metagenomes</taxon>
        <taxon>ecological metagenomes</taxon>
    </lineage>
</organism>
<reference evidence="3" key="1">
    <citation type="journal article" date="2014" name="Front. Microbiol.">
        <title>High frequency of phylogenetically diverse reductive dehalogenase-homologous genes in deep subseafloor sedimentary metagenomes.</title>
        <authorList>
            <person name="Kawai M."/>
            <person name="Futagami T."/>
            <person name="Toyoda A."/>
            <person name="Takaki Y."/>
            <person name="Nishi S."/>
            <person name="Hori S."/>
            <person name="Arai W."/>
            <person name="Tsubouchi T."/>
            <person name="Morono Y."/>
            <person name="Uchiyama I."/>
            <person name="Ito T."/>
            <person name="Fujiyama A."/>
            <person name="Inagaki F."/>
            <person name="Takami H."/>
        </authorList>
    </citation>
    <scope>NUCLEOTIDE SEQUENCE</scope>
    <source>
        <strain evidence="3">Expedition CK06-06</strain>
    </source>
</reference>
<sequence>MDRNLQQRFWEIDFLRGIAIIMMVFYHLLYNLHYFAHYNIN</sequence>
<gene>
    <name evidence="3" type="ORF">S12H4_21159</name>
</gene>
<keyword evidence="1" id="KW-0472">Membrane</keyword>
<keyword evidence="1" id="KW-1133">Transmembrane helix</keyword>
<evidence type="ECO:0000259" key="2">
    <source>
        <dbReference type="Pfam" id="PF07786"/>
    </source>
</evidence>
<dbReference type="Pfam" id="PF07786">
    <property type="entry name" value="HGSNAT_cat"/>
    <property type="match status" value="1"/>
</dbReference>
<dbReference type="InterPro" id="IPR012429">
    <property type="entry name" value="HGSNAT_cat"/>
</dbReference>
<proteinExistence type="predicted"/>
<name>X1RK73_9ZZZZ</name>
<keyword evidence="1" id="KW-0812">Transmembrane</keyword>
<dbReference type="EMBL" id="BARW01010846">
    <property type="protein sequence ID" value="GAI81172.1"/>
    <property type="molecule type" value="Genomic_DNA"/>
</dbReference>
<feature type="non-terminal residue" evidence="3">
    <location>
        <position position="41"/>
    </location>
</feature>
<dbReference type="AlphaFoldDB" id="X1RK73"/>
<feature type="transmembrane region" description="Helical" evidence="1">
    <location>
        <begin position="12"/>
        <end position="29"/>
    </location>
</feature>
<evidence type="ECO:0000313" key="3">
    <source>
        <dbReference type="EMBL" id="GAI81172.1"/>
    </source>
</evidence>